<name>A0ABU0I364_9HYPH</name>
<proteinExistence type="predicted"/>
<organism evidence="1 2">
    <name type="scientific">Methylobacterium aerolatum</name>
    <dbReference type="NCBI Taxonomy" id="418708"/>
    <lineage>
        <taxon>Bacteria</taxon>
        <taxon>Pseudomonadati</taxon>
        <taxon>Pseudomonadota</taxon>
        <taxon>Alphaproteobacteria</taxon>
        <taxon>Hyphomicrobiales</taxon>
        <taxon>Methylobacteriaceae</taxon>
        <taxon>Methylobacterium</taxon>
    </lineage>
</organism>
<accession>A0ABU0I364</accession>
<protein>
    <submittedName>
        <fullName evidence="1">Uncharacterized protein</fullName>
    </submittedName>
</protein>
<dbReference type="EMBL" id="JAUSVP010000012">
    <property type="protein sequence ID" value="MDQ0449042.1"/>
    <property type="molecule type" value="Genomic_DNA"/>
</dbReference>
<evidence type="ECO:0000313" key="1">
    <source>
        <dbReference type="EMBL" id="MDQ0449042.1"/>
    </source>
</evidence>
<comment type="caution">
    <text evidence="1">The sequence shown here is derived from an EMBL/GenBank/DDBJ whole genome shotgun (WGS) entry which is preliminary data.</text>
</comment>
<dbReference type="RefSeq" id="WP_238203642.1">
    <property type="nucleotide sequence ID" value="NZ_BPQE01000015.1"/>
</dbReference>
<gene>
    <name evidence="1" type="ORF">QO012_003557</name>
</gene>
<sequence>MSIFQIRQKTSGAVLWTGSAPDAQAALDAMAREAGYRDFAALPETLRTRGVQADKLDLVS</sequence>
<dbReference type="Proteomes" id="UP001231124">
    <property type="component" value="Unassembled WGS sequence"/>
</dbReference>
<keyword evidence="2" id="KW-1185">Reference proteome</keyword>
<reference evidence="1 2" key="1">
    <citation type="submission" date="2023-07" db="EMBL/GenBank/DDBJ databases">
        <title>Genomic Encyclopedia of Type Strains, Phase IV (KMG-IV): sequencing the most valuable type-strain genomes for metagenomic binning, comparative biology and taxonomic classification.</title>
        <authorList>
            <person name="Goeker M."/>
        </authorList>
    </citation>
    <scope>NUCLEOTIDE SEQUENCE [LARGE SCALE GENOMIC DNA]</scope>
    <source>
        <strain evidence="1 2">DSM 19013</strain>
    </source>
</reference>
<evidence type="ECO:0000313" key="2">
    <source>
        <dbReference type="Proteomes" id="UP001231124"/>
    </source>
</evidence>